<keyword evidence="3" id="KW-1185">Reference proteome</keyword>
<reference evidence="3" key="1">
    <citation type="journal article" date="2019" name="Int. J. Syst. Evol. Microbiol.">
        <title>The Global Catalogue of Microorganisms (GCM) 10K type strain sequencing project: providing services to taxonomists for standard genome sequencing and annotation.</title>
        <authorList>
            <consortium name="The Broad Institute Genomics Platform"/>
            <consortium name="The Broad Institute Genome Sequencing Center for Infectious Disease"/>
            <person name="Wu L."/>
            <person name="Ma J."/>
        </authorList>
    </citation>
    <scope>NUCLEOTIDE SEQUENCE [LARGE SCALE GENOMIC DNA]</scope>
    <source>
        <strain evidence="3">NCAIM B.02333</strain>
    </source>
</reference>
<feature type="region of interest" description="Disordered" evidence="1">
    <location>
        <begin position="108"/>
        <end position="132"/>
    </location>
</feature>
<evidence type="ECO:0000256" key="1">
    <source>
        <dbReference type="SAM" id="MobiDB-lite"/>
    </source>
</evidence>
<evidence type="ECO:0000313" key="3">
    <source>
        <dbReference type="Proteomes" id="UP001595685"/>
    </source>
</evidence>
<name>A0ABV7WND2_9MICO</name>
<evidence type="ECO:0000313" key="2">
    <source>
        <dbReference type="EMBL" id="MFC3690531.1"/>
    </source>
</evidence>
<sequence length="132" mass="13711">MSTPSPTPVPVQTPPPPLARALDLLDGLLLRDDVPTAVLLDLGDTFDDLLDVRPGYPPTTPTASTDPWPTVLKQVSAALHDTVSTAHPTVPPATVISWALALRTIRATTPTTDGGTDGTDPGTGATTTDVQR</sequence>
<gene>
    <name evidence="2" type="ORF">ACFOLH_19455</name>
</gene>
<dbReference type="Proteomes" id="UP001595685">
    <property type="component" value="Unassembled WGS sequence"/>
</dbReference>
<comment type="caution">
    <text evidence="2">The sequence shown here is derived from an EMBL/GenBank/DDBJ whole genome shotgun (WGS) entry which is preliminary data.</text>
</comment>
<accession>A0ABV7WND2</accession>
<dbReference type="RefSeq" id="WP_340294426.1">
    <property type="nucleotide sequence ID" value="NZ_JBBEOI010000158.1"/>
</dbReference>
<dbReference type="EMBL" id="JBHRWW010000029">
    <property type="protein sequence ID" value="MFC3690531.1"/>
    <property type="molecule type" value="Genomic_DNA"/>
</dbReference>
<protein>
    <submittedName>
        <fullName evidence="2">Uncharacterized protein</fullName>
    </submittedName>
</protein>
<organism evidence="2 3">
    <name type="scientific">Aquipuribacter hungaricus</name>
    <dbReference type="NCBI Taxonomy" id="545624"/>
    <lineage>
        <taxon>Bacteria</taxon>
        <taxon>Bacillati</taxon>
        <taxon>Actinomycetota</taxon>
        <taxon>Actinomycetes</taxon>
        <taxon>Micrococcales</taxon>
        <taxon>Intrasporangiaceae</taxon>
        <taxon>Aquipuribacter</taxon>
    </lineage>
</organism>
<proteinExistence type="predicted"/>